<feature type="compositionally biased region" description="Low complexity" evidence="1">
    <location>
        <begin position="328"/>
        <end position="344"/>
    </location>
</feature>
<feature type="compositionally biased region" description="Low complexity" evidence="1">
    <location>
        <begin position="22"/>
        <end position="47"/>
    </location>
</feature>
<feature type="compositionally biased region" description="Basic and acidic residues" evidence="1">
    <location>
        <begin position="181"/>
        <end position="193"/>
    </location>
</feature>
<accession>A0A853CJG1</accession>
<feature type="compositionally biased region" description="Basic and acidic residues" evidence="1">
    <location>
        <begin position="7"/>
        <end position="21"/>
    </location>
</feature>
<organism evidence="4 5">
    <name type="scientific">Petropleomorpha daqingensis</name>
    <dbReference type="NCBI Taxonomy" id="2026353"/>
    <lineage>
        <taxon>Bacteria</taxon>
        <taxon>Bacillati</taxon>
        <taxon>Actinomycetota</taxon>
        <taxon>Actinomycetes</taxon>
        <taxon>Geodermatophilales</taxon>
        <taxon>Geodermatophilaceae</taxon>
        <taxon>Petropleomorpha</taxon>
    </lineage>
</organism>
<feature type="region of interest" description="Disordered" evidence="1">
    <location>
        <begin position="1"/>
        <end position="276"/>
    </location>
</feature>
<proteinExistence type="predicted"/>
<name>A0A853CJG1_9ACTN</name>
<feature type="compositionally biased region" description="Pro residues" evidence="1">
    <location>
        <begin position="99"/>
        <end position="109"/>
    </location>
</feature>
<protein>
    <recommendedName>
        <fullName evidence="3">LytR/CpsA/Psr regulator C-terminal domain-containing protein</fullName>
    </recommendedName>
</protein>
<dbReference type="Gene3D" id="3.30.70.2390">
    <property type="match status" value="1"/>
</dbReference>
<keyword evidence="2" id="KW-0472">Membrane</keyword>
<dbReference type="InterPro" id="IPR027381">
    <property type="entry name" value="LytR/CpsA/Psr_C"/>
</dbReference>
<dbReference type="Pfam" id="PF13399">
    <property type="entry name" value="LytR_C"/>
    <property type="match status" value="1"/>
</dbReference>
<reference evidence="4 5" key="1">
    <citation type="submission" date="2020-07" db="EMBL/GenBank/DDBJ databases">
        <title>Sequencing the genomes of 1000 actinobacteria strains.</title>
        <authorList>
            <person name="Klenk H.-P."/>
        </authorList>
    </citation>
    <scope>NUCLEOTIDE SEQUENCE [LARGE SCALE GENOMIC DNA]</scope>
    <source>
        <strain evidence="4 5">DSM 104001</strain>
    </source>
</reference>
<feature type="compositionally biased region" description="Low complexity" evidence="1">
    <location>
        <begin position="132"/>
        <end position="144"/>
    </location>
</feature>
<feature type="domain" description="LytR/CpsA/Psr regulator C-terminal" evidence="3">
    <location>
        <begin position="372"/>
        <end position="461"/>
    </location>
</feature>
<dbReference type="Proteomes" id="UP000541969">
    <property type="component" value="Unassembled WGS sequence"/>
</dbReference>
<feature type="region of interest" description="Disordered" evidence="1">
    <location>
        <begin position="324"/>
        <end position="344"/>
    </location>
</feature>
<feature type="compositionally biased region" description="Low complexity" evidence="1">
    <location>
        <begin position="62"/>
        <end position="98"/>
    </location>
</feature>
<feature type="compositionally biased region" description="Acidic residues" evidence="1">
    <location>
        <begin position="194"/>
        <end position="232"/>
    </location>
</feature>
<comment type="caution">
    <text evidence="4">The sequence shown here is derived from an EMBL/GenBank/DDBJ whole genome shotgun (WGS) entry which is preliminary data.</text>
</comment>
<gene>
    <name evidence="4" type="ORF">GGQ55_002391</name>
</gene>
<evidence type="ECO:0000313" key="5">
    <source>
        <dbReference type="Proteomes" id="UP000541969"/>
    </source>
</evidence>
<keyword evidence="5" id="KW-1185">Reference proteome</keyword>
<keyword evidence="2" id="KW-0812">Transmembrane</keyword>
<sequence>MRAPEAQPDKYSPERLAETPSRRQPPAGAPTPGRRATDRPAAARTPAPDLPPGHPSAPVPGRPAAAAATPAPVRAAAPASARPAVPARSSAPAAAPAQGRPPVPAPTPEPAAAGATPWSTAPTGLRADRPRPASAALAAGLRAPVQPGTHPSGPIYGDWTKPSRSGTDEDRVVPPATTAIPEREVTRGRRGAPELDDDYDEFDDYDDDRFEDDDRYDDEDDDRYADDDDLDEPAPARSAAPSMDTGPSTMVRGGRAKDREARQIADEKRRKELKAQGETMTAKAYLNAEDLDEKGSPRRKIVALVAVAIVALGVLGVYSFVSPDTQQASSGKPATSSSASAPASGIADATLPELSISSPPVAAAPPADVKAPVTVLNETKVTGLAGSIAGQLQAAGWETPATAGYPGSDIAVTTVYYTDGDATQQQAAQALVNAFPQIHGPAVRFFDVPGQPDPGLVVVAAGDWKP</sequence>
<dbReference type="RefSeq" id="WP_179717004.1">
    <property type="nucleotide sequence ID" value="NZ_JACBZT010000001.1"/>
</dbReference>
<feature type="compositionally biased region" description="Basic and acidic residues" evidence="1">
    <location>
        <begin position="255"/>
        <end position="275"/>
    </location>
</feature>
<dbReference type="EMBL" id="JACBZT010000001">
    <property type="protein sequence ID" value="NYJ06113.1"/>
    <property type="molecule type" value="Genomic_DNA"/>
</dbReference>
<evidence type="ECO:0000313" key="4">
    <source>
        <dbReference type="EMBL" id="NYJ06113.1"/>
    </source>
</evidence>
<keyword evidence="2" id="KW-1133">Transmembrane helix</keyword>
<evidence type="ECO:0000259" key="3">
    <source>
        <dbReference type="Pfam" id="PF13399"/>
    </source>
</evidence>
<evidence type="ECO:0000256" key="2">
    <source>
        <dbReference type="SAM" id="Phobius"/>
    </source>
</evidence>
<evidence type="ECO:0000256" key="1">
    <source>
        <dbReference type="SAM" id="MobiDB-lite"/>
    </source>
</evidence>
<dbReference type="AlphaFoldDB" id="A0A853CJG1"/>
<feature type="transmembrane region" description="Helical" evidence="2">
    <location>
        <begin position="301"/>
        <end position="321"/>
    </location>
</feature>
<feature type="compositionally biased region" description="Pro residues" evidence="1">
    <location>
        <begin position="48"/>
        <end position="61"/>
    </location>
</feature>